<dbReference type="AlphaFoldDB" id="A0AAV2BFP2"/>
<feature type="compositionally biased region" description="Basic and acidic residues" evidence="1">
    <location>
        <begin position="56"/>
        <end position="81"/>
    </location>
</feature>
<name>A0AAV2BFP2_9ARAC</name>
<proteinExistence type="predicted"/>
<comment type="caution">
    <text evidence="2">The sequence shown here is derived from an EMBL/GenBank/DDBJ whole genome shotgun (WGS) entry which is preliminary data.</text>
</comment>
<organism evidence="2 3">
    <name type="scientific">Larinioides sclopetarius</name>
    <dbReference type="NCBI Taxonomy" id="280406"/>
    <lineage>
        <taxon>Eukaryota</taxon>
        <taxon>Metazoa</taxon>
        <taxon>Ecdysozoa</taxon>
        <taxon>Arthropoda</taxon>
        <taxon>Chelicerata</taxon>
        <taxon>Arachnida</taxon>
        <taxon>Araneae</taxon>
        <taxon>Araneomorphae</taxon>
        <taxon>Entelegynae</taxon>
        <taxon>Araneoidea</taxon>
        <taxon>Araneidae</taxon>
        <taxon>Larinioides</taxon>
    </lineage>
</organism>
<protein>
    <submittedName>
        <fullName evidence="2">Uncharacterized protein</fullName>
    </submittedName>
</protein>
<feature type="region of interest" description="Disordered" evidence="1">
    <location>
        <begin position="55"/>
        <end position="81"/>
    </location>
</feature>
<evidence type="ECO:0000313" key="2">
    <source>
        <dbReference type="EMBL" id="CAL1294729.1"/>
    </source>
</evidence>
<sequence length="81" mass="9207">MVFQNSKSTSIGSCMECEGREKNIFSLWRRKQVLCRANLPFFEFRGRIRSGAGVADKGDQTFEHESVSQRVAGSERPHLKS</sequence>
<evidence type="ECO:0000256" key="1">
    <source>
        <dbReference type="SAM" id="MobiDB-lite"/>
    </source>
</evidence>
<reference evidence="2 3" key="1">
    <citation type="submission" date="2024-04" db="EMBL/GenBank/DDBJ databases">
        <authorList>
            <person name="Rising A."/>
            <person name="Reimegard J."/>
            <person name="Sonavane S."/>
            <person name="Akerstrom W."/>
            <person name="Nylinder S."/>
            <person name="Hedman E."/>
            <person name="Kallberg Y."/>
        </authorList>
    </citation>
    <scope>NUCLEOTIDE SEQUENCE [LARGE SCALE GENOMIC DNA]</scope>
</reference>
<dbReference type="Proteomes" id="UP001497382">
    <property type="component" value="Unassembled WGS sequence"/>
</dbReference>
<gene>
    <name evidence="2" type="ORF">LARSCL_LOCUS18887</name>
</gene>
<accession>A0AAV2BFP2</accession>
<keyword evidence="3" id="KW-1185">Reference proteome</keyword>
<evidence type="ECO:0000313" key="3">
    <source>
        <dbReference type="Proteomes" id="UP001497382"/>
    </source>
</evidence>
<dbReference type="EMBL" id="CAXIEN010000352">
    <property type="protein sequence ID" value="CAL1294729.1"/>
    <property type="molecule type" value="Genomic_DNA"/>
</dbReference>